<dbReference type="RefSeq" id="WP_347308178.1">
    <property type="nucleotide sequence ID" value="NZ_JBAJEX010000005.1"/>
</dbReference>
<organism evidence="4 5">
    <name type="scientific">Thiobacter aerophilum</name>
    <dbReference type="NCBI Taxonomy" id="3121275"/>
    <lineage>
        <taxon>Bacteria</taxon>
        <taxon>Pseudomonadati</taxon>
        <taxon>Pseudomonadota</taxon>
        <taxon>Betaproteobacteria</taxon>
        <taxon>Burkholderiales</taxon>
        <taxon>Thiobacteraceae</taxon>
        <taxon>Thiobacter</taxon>
    </lineage>
</organism>
<dbReference type="SUPFAM" id="SSF55073">
    <property type="entry name" value="Nucleotide cyclase"/>
    <property type="match status" value="1"/>
</dbReference>
<keyword evidence="1" id="KW-0175">Coiled coil</keyword>
<feature type="domain" description="GGDEF" evidence="3">
    <location>
        <begin position="125"/>
        <end position="291"/>
    </location>
</feature>
<dbReference type="Gene3D" id="3.30.70.270">
    <property type="match status" value="1"/>
</dbReference>
<dbReference type="InterPro" id="IPR043128">
    <property type="entry name" value="Rev_trsase/Diguanyl_cyclase"/>
</dbReference>
<evidence type="ECO:0000313" key="5">
    <source>
        <dbReference type="Proteomes" id="UP001482231"/>
    </source>
</evidence>
<reference evidence="4 5" key="1">
    <citation type="submission" date="2024-02" db="EMBL/GenBank/DDBJ databases">
        <title>New thermophilic sulfur-oxidizing bacteria from a hot springs of the Uzon caldera (Kamchatka, Russia).</title>
        <authorList>
            <person name="Dukat A.M."/>
            <person name="Elcheninov A.G."/>
            <person name="Frolov E.N."/>
        </authorList>
    </citation>
    <scope>NUCLEOTIDE SEQUENCE [LARGE SCALE GENOMIC DNA]</scope>
    <source>
        <strain evidence="4 5">AK1</strain>
    </source>
</reference>
<dbReference type="NCBIfam" id="TIGR00254">
    <property type="entry name" value="GGDEF"/>
    <property type="match status" value="1"/>
</dbReference>
<keyword evidence="2" id="KW-1133">Transmembrane helix</keyword>
<dbReference type="InterPro" id="IPR050706">
    <property type="entry name" value="Cyclic-di-GMP_PDE-like"/>
</dbReference>
<feature type="transmembrane region" description="Helical" evidence="2">
    <location>
        <begin position="32"/>
        <end position="52"/>
    </location>
</feature>
<keyword evidence="2" id="KW-0812">Transmembrane</keyword>
<dbReference type="InterPro" id="IPR000160">
    <property type="entry name" value="GGDEF_dom"/>
</dbReference>
<keyword evidence="2" id="KW-0472">Membrane</keyword>
<evidence type="ECO:0000259" key="3">
    <source>
        <dbReference type="SMART" id="SM00267"/>
    </source>
</evidence>
<dbReference type="SMART" id="SM00267">
    <property type="entry name" value="GGDEF"/>
    <property type="match status" value="1"/>
</dbReference>
<evidence type="ECO:0000313" key="4">
    <source>
        <dbReference type="EMBL" id="MEO1767068.1"/>
    </source>
</evidence>
<accession>A0ABV0EHD8</accession>
<sequence length="300" mass="33080">MPGRPSLRLILVAAFLVVAWVPLMLLPLGWPLALGVATTLALLCGLALAHYLTRATARLRTTIERLPDSGFRSAFSPLPRCAPREWETLQRAIADSARDTAKRLAEREARIDELARQLAEATRNLEQANQALAARAFLDELTHLPNRRALWRRLMELERAHPASYLPVQVLLFRLKGRNAIQARHGPDVADAVRAEVARRIQAASRAGEFVARYDEDEFVLLLWRCPATLAQERAKTLGEAVIASPLWVAGQPIEPGIDVTCAQCNDRLSRPAFVRLLKLAGEAANPWSGELSTGPSGAF</sequence>
<evidence type="ECO:0000256" key="1">
    <source>
        <dbReference type="SAM" id="Coils"/>
    </source>
</evidence>
<dbReference type="PANTHER" id="PTHR33121">
    <property type="entry name" value="CYCLIC DI-GMP PHOSPHODIESTERASE PDEF"/>
    <property type="match status" value="1"/>
</dbReference>
<dbReference type="Proteomes" id="UP001482231">
    <property type="component" value="Unassembled WGS sequence"/>
</dbReference>
<dbReference type="InterPro" id="IPR029787">
    <property type="entry name" value="Nucleotide_cyclase"/>
</dbReference>
<dbReference type="PANTHER" id="PTHR33121:SF79">
    <property type="entry name" value="CYCLIC DI-GMP PHOSPHODIESTERASE PDED-RELATED"/>
    <property type="match status" value="1"/>
</dbReference>
<dbReference type="EMBL" id="JBAJEX010000005">
    <property type="protein sequence ID" value="MEO1767068.1"/>
    <property type="molecule type" value="Genomic_DNA"/>
</dbReference>
<feature type="coiled-coil region" evidence="1">
    <location>
        <begin position="97"/>
        <end position="135"/>
    </location>
</feature>
<evidence type="ECO:0000256" key="2">
    <source>
        <dbReference type="SAM" id="Phobius"/>
    </source>
</evidence>
<name>A0ABV0EHD8_9BURK</name>
<feature type="transmembrane region" description="Helical" evidence="2">
    <location>
        <begin position="7"/>
        <end position="26"/>
    </location>
</feature>
<proteinExistence type="predicted"/>
<comment type="caution">
    <text evidence="4">The sequence shown here is derived from an EMBL/GenBank/DDBJ whole genome shotgun (WGS) entry which is preliminary data.</text>
</comment>
<dbReference type="Pfam" id="PF00990">
    <property type="entry name" value="GGDEF"/>
    <property type="match status" value="1"/>
</dbReference>
<gene>
    <name evidence="4" type="ORF">V6E02_07575</name>
</gene>
<dbReference type="CDD" id="cd01949">
    <property type="entry name" value="GGDEF"/>
    <property type="match status" value="1"/>
</dbReference>
<keyword evidence="5" id="KW-1185">Reference proteome</keyword>
<protein>
    <submittedName>
        <fullName evidence="4">GGDEF domain-containing protein</fullName>
    </submittedName>
</protein>